<evidence type="ECO:0000256" key="5">
    <source>
        <dbReference type="ARBA" id="ARBA00022764"/>
    </source>
</evidence>
<feature type="signal peptide" evidence="12">
    <location>
        <begin position="1"/>
        <end position="24"/>
    </location>
</feature>
<dbReference type="PROSITE" id="PS51257">
    <property type="entry name" value="PROKAR_LIPOPROTEIN"/>
    <property type="match status" value="1"/>
</dbReference>
<comment type="subunit">
    <text evidence="9">The complex is composed of two ATP-binding proteins (OppD and OppF), two transmembrane proteins (OppB and OppC) and a solute-binding protein (OppA).</text>
</comment>
<comment type="subcellular location">
    <subcellularLocation>
        <location evidence="1">Periplasm</location>
    </subcellularLocation>
</comment>
<dbReference type="GO" id="GO:1904680">
    <property type="term" value="F:peptide transmembrane transporter activity"/>
    <property type="evidence" value="ECO:0007669"/>
    <property type="project" value="TreeGrafter"/>
</dbReference>
<sequence length="572" mass="63745">MTYNKKKLAVTIAMLAGVTMGLTGCDNNSSSSSAPASAAADANKTDKATPAKVDPNAKTKNGDVLAATQTLVRSNGDEPASLDPHKVEGVPESNIIRDLQEGIVNLDGNGQVIPGVAESWENEGFKRWVFHLRKDAKWSNGQPVTADDFVFSWRRLVDPKTGSPYSSYLEYAQIENVSDVINGKKPPEALGVKALDPYTLEVVLSKPVPYFVKMLSHTSTKPVNKAVVEQFGDKWTSPANYVSNGAYKLKDWVVNERIVLERNPQYWDNANVTIDQVTYLPINDETGVNRYRAGEVDMTYNTLPIEMFKKLQADIPQEVRVDPYLCSYYYGVNTAKAPFNDVRVRKALSLAVDRDVIAKQVMGQGQIPAYMFTPEITNGFDGKNPEWANWTQDQRNQEAAKLLTEAGFDKSKPLKFTLLYNTSENHKKVAVAITSMWKKNLGVDVALENQEWKTFLDNRRLGNYDVTRAGWCADYNDPTAFLNILLSKSSNNDMKYKSAEFDSTMVKTLEAATDAERAALYQAAEAIADTDAPLIPLYHYVSTRLVKPYVGGYSGNNPQDEIYSKDLYIKQH</sequence>
<dbReference type="PIRSF" id="PIRSF002741">
    <property type="entry name" value="MppA"/>
    <property type="match status" value="1"/>
</dbReference>
<evidence type="ECO:0000256" key="6">
    <source>
        <dbReference type="ARBA" id="ARBA00022856"/>
    </source>
</evidence>
<proteinExistence type="inferred from homology"/>
<dbReference type="HOGENOM" id="CLU_017028_0_3_6"/>
<dbReference type="Pfam" id="PF00496">
    <property type="entry name" value="SBP_bac_5"/>
    <property type="match status" value="1"/>
</dbReference>
<dbReference type="FunFam" id="3.40.190.10:FF:000018">
    <property type="entry name" value="Oligopeptide ABC transporter, oligopeptide-binding protein"/>
    <property type="match status" value="1"/>
</dbReference>
<comment type="similarity">
    <text evidence="2">Belongs to the bacterial solute-binding protein 5 family.</text>
</comment>
<comment type="caution">
    <text evidence="14">The sequence shown here is derived from an EMBL/GenBank/DDBJ whole genome shotgun (WGS) entry which is preliminary data.</text>
</comment>
<dbReference type="FunFam" id="3.90.76.10:FF:000001">
    <property type="entry name" value="Oligopeptide ABC transporter substrate-binding protein"/>
    <property type="match status" value="1"/>
</dbReference>
<dbReference type="InterPro" id="IPR039424">
    <property type="entry name" value="SBP_5"/>
</dbReference>
<dbReference type="GO" id="GO:0015833">
    <property type="term" value="P:peptide transport"/>
    <property type="evidence" value="ECO:0007669"/>
    <property type="project" value="UniProtKB-KW"/>
</dbReference>
<evidence type="ECO:0000313" key="14">
    <source>
        <dbReference type="EMBL" id="EON90221.1"/>
    </source>
</evidence>
<feature type="compositionally biased region" description="Low complexity" evidence="11">
    <location>
        <begin position="26"/>
        <end position="42"/>
    </location>
</feature>
<feature type="compositionally biased region" description="Basic and acidic residues" evidence="11">
    <location>
        <begin position="43"/>
        <end position="61"/>
    </location>
</feature>
<keyword evidence="5" id="KW-0574">Periplasm</keyword>
<keyword evidence="15" id="KW-1185">Reference proteome</keyword>
<dbReference type="CDD" id="cd08504">
    <property type="entry name" value="PBP2_OppA"/>
    <property type="match status" value="1"/>
</dbReference>
<dbReference type="STRING" id="703.SAMEA2665130_01058"/>
<organism evidence="14 15">
    <name type="scientific">Plesiomonas shigelloides 302-73</name>
    <dbReference type="NCBI Taxonomy" id="1315976"/>
    <lineage>
        <taxon>Bacteria</taxon>
        <taxon>Pseudomonadati</taxon>
        <taxon>Pseudomonadota</taxon>
        <taxon>Gammaproteobacteria</taxon>
        <taxon>Enterobacterales</taxon>
        <taxon>Enterobacteriaceae</taxon>
        <taxon>Plesiomonas</taxon>
    </lineage>
</organism>
<keyword evidence="4 12" id="KW-0732">Signal</keyword>
<dbReference type="PANTHER" id="PTHR30290:SF10">
    <property type="entry name" value="PERIPLASMIC OLIGOPEPTIDE-BINDING PROTEIN-RELATED"/>
    <property type="match status" value="1"/>
</dbReference>
<dbReference type="Gene3D" id="3.10.105.10">
    <property type="entry name" value="Dipeptide-binding Protein, Domain 3"/>
    <property type="match status" value="1"/>
</dbReference>
<feature type="domain" description="Solute-binding protein family 5" evidence="13">
    <location>
        <begin position="111"/>
        <end position="492"/>
    </location>
</feature>
<dbReference type="PATRIC" id="fig|1315976.3.peg.334"/>
<dbReference type="AlphaFoldDB" id="R8AV95"/>
<evidence type="ECO:0000256" key="12">
    <source>
        <dbReference type="SAM" id="SignalP"/>
    </source>
</evidence>
<dbReference type="InterPro" id="IPR000914">
    <property type="entry name" value="SBP_5_dom"/>
</dbReference>
<dbReference type="PANTHER" id="PTHR30290">
    <property type="entry name" value="PERIPLASMIC BINDING COMPONENT OF ABC TRANSPORTER"/>
    <property type="match status" value="1"/>
</dbReference>
<evidence type="ECO:0000256" key="2">
    <source>
        <dbReference type="ARBA" id="ARBA00005695"/>
    </source>
</evidence>
<protein>
    <recommendedName>
        <fullName evidence="10">Periplasmic oligopeptide-binding protein OppA</fullName>
    </recommendedName>
</protein>
<gene>
    <name evidence="14" type="ORF">PLESHI_01792</name>
</gene>
<reference evidence="14 15" key="1">
    <citation type="journal article" date="2013" name="Genome Announc.">
        <title>Genome Sequence of Plesiomonas shigelloides Strain 302-73 (Serotype O1).</title>
        <authorList>
            <person name="Pique N."/>
            <person name="Aquilini E."/>
            <person name="Alioto T."/>
            <person name="Minana-Galbis D."/>
            <person name="Tomas J.M."/>
        </authorList>
    </citation>
    <scope>NUCLEOTIDE SEQUENCE [LARGE SCALE GENOMIC DNA]</scope>
    <source>
        <strain evidence="14 15">302-73</strain>
    </source>
</reference>
<dbReference type="SUPFAM" id="SSF53850">
    <property type="entry name" value="Periplasmic binding protein-like II"/>
    <property type="match status" value="1"/>
</dbReference>
<dbReference type="GO" id="GO:0043190">
    <property type="term" value="C:ATP-binding cassette (ABC) transporter complex"/>
    <property type="evidence" value="ECO:0007669"/>
    <property type="project" value="InterPro"/>
</dbReference>
<feature type="chain" id="PRO_5004462275" description="Periplasmic oligopeptide-binding protein OppA" evidence="12">
    <location>
        <begin position="25"/>
        <end position="572"/>
    </location>
</feature>
<keyword evidence="6" id="KW-0571">Peptide transport</keyword>
<evidence type="ECO:0000256" key="4">
    <source>
        <dbReference type="ARBA" id="ARBA00022729"/>
    </source>
</evidence>
<keyword evidence="7" id="KW-0653">Protein transport</keyword>
<accession>R8AV95</accession>
<dbReference type="Proteomes" id="UP000014012">
    <property type="component" value="Unassembled WGS sequence"/>
</dbReference>
<dbReference type="FunFam" id="3.10.105.10:FF:000001">
    <property type="entry name" value="Oligopeptide ABC transporter, oligopeptide-binding protein"/>
    <property type="match status" value="1"/>
</dbReference>
<dbReference type="GO" id="GO:0015031">
    <property type="term" value="P:protein transport"/>
    <property type="evidence" value="ECO:0007669"/>
    <property type="project" value="UniProtKB-KW"/>
</dbReference>
<evidence type="ECO:0000256" key="7">
    <source>
        <dbReference type="ARBA" id="ARBA00022927"/>
    </source>
</evidence>
<dbReference type="InterPro" id="IPR030678">
    <property type="entry name" value="Peptide/Ni-bd"/>
</dbReference>
<feature type="region of interest" description="Disordered" evidence="11">
    <location>
        <begin position="26"/>
        <end position="62"/>
    </location>
</feature>
<evidence type="ECO:0000313" key="15">
    <source>
        <dbReference type="Proteomes" id="UP000014012"/>
    </source>
</evidence>
<dbReference type="Gene3D" id="3.40.190.10">
    <property type="entry name" value="Periplasmic binding protein-like II"/>
    <property type="match status" value="1"/>
</dbReference>
<evidence type="ECO:0000256" key="1">
    <source>
        <dbReference type="ARBA" id="ARBA00004418"/>
    </source>
</evidence>
<dbReference type="GO" id="GO:0030288">
    <property type="term" value="C:outer membrane-bounded periplasmic space"/>
    <property type="evidence" value="ECO:0007669"/>
    <property type="project" value="TreeGrafter"/>
</dbReference>
<evidence type="ECO:0000256" key="8">
    <source>
        <dbReference type="ARBA" id="ARBA00023157"/>
    </source>
</evidence>
<dbReference type="EMBL" id="AQQO01000021">
    <property type="protein sequence ID" value="EON90221.1"/>
    <property type="molecule type" value="Genomic_DNA"/>
</dbReference>
<keyword evidence="3" id="KW-0813">Transport</keyword>
<evidence type="ECO:0000259" key="13">
    <source>
        <dbReference type="Pfam" id="PF00496"/>
    </source>
</evidence>
<name>R8AV95_PLESH</name>
<evidence type="ECO:0000256" key="9">
    <source>
        <dbReference type="ARBA" id="ARBA00063980"/>
    </source>
</evidence>
<evidence type="ECO:0000256" key="10">
    <source>
        <dbReference type="ARBA" id="ARBA00072558"/>
    </source>
</evidence>
<evidence type="ECO:0000256" key="11">
    <source>
        <dbReference type="SAM" id="MobiDB-lite"/>
    </source>
</evidence>
<keyword evidence="8" id="KW-1015">Disulfide bond</keyword>
<evidence type="ECO:0000256" key="3">
    <source>
        <dbReference type="ARBA" id="ARBA00022448"/>
    </source>
</evidence>
<dbReference type="Gene3D" id="3.90.76.10">
    <property type="entry name" value="Dipeptide-binding Protein, Domain 1"/>
    <property type="match status" value="1"/>
</dbReference>